<keyword evidence="1" id="KW-0378">Hydrolase</keyword>
<evidence type="ECO:0000313" key="5">
    <source>
        <dbReference type="Proteomes" id="UP000824231"/>
    </source>
</evidence>
<evidence type="ECO:0000256" key="3">
    <source>
        <dbReference type="PIRSR" id="PIRSR613078-2"/>
    </source>
</evidence>
<reference evidence="4" key="1">
    <citation type="journal article" date="2021" name="PeerJ">
        <title>Extensive microbial diversity within the chicken gut microbiome revealed by metagenomics and culture.</title>
        <authorList>
            <person name="Gilroy R."/>
            <person name="Ravi A."/>
            <person name="Getino M."/>
            <person name="Pursley I."/>
            <person name="Horton D.L."/>
            <person name="Alikhan N.F."/>
            <person name="Baker D."/>
            <person name="Gharbi K."/>
            <person name="Hall N."/>
            <person name="Watson M."/>
            <person name="Adriaenssens E.M."/>
            <person name="Foster-Nyarko E."/>
            <person name="Jarju S."/>
            <person name="Secka A."/>
            <person name="Antonio M."/>
            <person name="Oren A."/>
            <person name="Chaudhuri R.R."/>
            <person name="La Ragione R."/>
            <person name="Hildebrand F."/>
            <person name="Pallen M.J."/>
        </authorList>
    </citation>
    <scope>NUCLEOTIDE SEQUENCE</scope>
    <source>
        <strain evidence="4">ChiSxjej3B15-572</strain>
    </source>
</reference>
<gene>
    <name evidence="4" type="ORF">H9856_03465</name>
</gene>
<dbReference type="PANTHER" id="PTHR46517">
    <property type="entry name" value="FRUCTOSE-2,6-BISPHOSPHATASE TIGAR"/>
    <property type="match status" value="1"/>
</dbReference>
<dbReference type="AlphaFoldDB" id="A0A9D2AL60"/>
<proteinExistence type="predicted"/>
<dbReference type="GO" id="GO:0005829">
    <property type="term" value="C:cytosol"/>
    <property type="evidence" value="ECO:0007669"/>
    <property type="project" value="TreeGrafter"/>
</dbReference>
<feature type="binding site" evidence="3">
    <location>
        <begin position="9"/>
        <end position="16"/>
    </location>
    <ligand>
        <name>substrate</name>
    </ligand>
</feature>
<name>A0A9D2AL60_9LACO</name>
<evidence type="ECO:0000256" key="2">
    <source>
        <dbReference type="PIRSR" id="PIRSR613078-1"/>
    </source>
</evidence>
<dbReference type="EMBL" id="DXFH01000011">
    <property type="protein sequence ID" value="HIX35450.1"/>
    <property type="molecule type" value="Genomic_DNA"/>
</dbReference>
<evidence type="ECO:0000313" key="4">
    <source>
        <dbReference type="EMBL" id="HIX35450.1"/>
    </source>
</evidence>
<reference evidence="4" key="2">
    <citation type="submission" date="2021-04" db="EMBL/GenBank/DDBJ databases">
        <authorList>
            <person name="Gilroy R."/>
        </authorList>
    </citation>
    <scope>NUCLEOTIDE SEQUENCE</scope>
    <source>
        <strain evidence="4">ChiSxjej3B15-572</strain>
    </source>
</reference>
<dbReference type="GO" id="GO:0043456">
    <property type="term" value="P:regulation of pentose-phosphate shunt"/>
    <property type="evidence" value="ECO:0007669"/>
    <property type="project" value="TreeGrafter"/>
</dbReference>
<dbReference type="PANTHER" id="PTHR46517:SF1">
    <property type="entry name" value="FRUCTOSE-2,6-BISPHOSPHATASE TIGAR"/>
    <property type="match status" value="1"/>
</dbReference>
<dbReference type="CDD" id="cd07067">
    <property type="entry name" value="HP_PGM_like"/>
    <property type="match status" value="1"/>
</dbReference>
<feature type="active site" description="Tele-phosphohistidine intermediate" evidence="2">
    <location>
        <position position="10"/>
    </location>
</feature>
<feature type="binding site" evidence="3">
    <location>
        <position position="59"/>
    </location>
    <ligand>
        <name>substrate</name>
    </ligand>
</feature>
<accession>A0A9D2AL60</accession>
<dbReference type="SMART" id="SM00855">
    <property type="entry name" value="PGAM"/>
    <property type="match status" value="1"/>
</dbReference>
<dbReference type="InterPro" id="IPR051695">
    <property type="entry name" value="Phosphoglycerate_Mutase"/>
</dbReference>
<dbReference type="SUPFAM" id="SSF53254">
    <property type="entry name" value="Phosphoglycerate mutase-like"/>
    <property type="match status" value="1"/>
</dbReference>
<evidence type="ECO:0000256" key="1">
    <source>
        <dbReference type="ARBA" id="ARBA00022801"/>
    </source>
</evidence>
<protein>
    <submittedName>
        <fullName evidence="4">Histidine phosphatase family protein</fullName>
    </submittedName>
</protein>
<dbReference type="InterPro" id="IPR029033">
    <property type="entry name" value="His_PPase_superfam"/>
</dbReference>
<organism evidence="4 5">
    <name type="scientific">Candidatus Limosilactobacillus merdigallinarum</name>
    <dbReference type="NCBI Taxonomy" id="2838652"/>
    <lineage>
        <taxon>Bacteria</taxon>
        <taxon>Bacillati</taxon>
        <taxon>Bacillota</taxon>
        <taxon>Bacilli</taxon>
        <taxon>Lactobacillales</taxon>
        <taxon>Lactobacillaceae</taxon>
        <taxon>Limosilactobacillus</taxon>
    </lineage>
</organism>
<dbReference type="InterPro" id="IPR013078">
    <property type="entry name" value="His_Pase_superF_clade-1"/>
</dbReference>
<dbReference type="Gene3D" id="3.40.50.1240">
    <property type="entry name" value="Phosphoglycerate mutase-like"/>
    <property type="match status" value="1"/>
</dbReference>
<dbReference type="PIRSF" id="PIRSF000709">
    <property type="entry name" value="6PFK_2-Ptase"/>
    <property type="match status" value="1"/>
</dbReference>
<dbReference type="Pfam" id="PF00300">
    <property type="entry name" value="His_Phos_1"/>
    <property type="match status" value="1"/>
</dbReference>
<dbReference type="GO" id="GO:0004331">
    <property type="term" value="F:fructose-2,6-bisphosphate 2-phosphatase activity"/>
    <property type="evidence" value="ECO:0007669"/>
    <property type="project" value="TreeGrafter"/>
</dbReference>
<comment type="caution">
    <text evidence="4">The sequence shown here is derived from an EMBL/GenBank/DDBJ whole genome shotgun (WGS) entry which is preliminary data.</text>
</comment>
<feature type="active site" description="Proton donor/acceptor" evidence="2">
    <location>
        <position position="86"/>
    </location>
</feature>
<dbReference type="Proteomes" id="UP000824231">
    <property type="component" value="Unassembled WGS sequence"/>
</dbReference>
<dbReference type="GO" id="GO:0045820">
    <property type="term" value="P:negative regulation of glycolytic process"/>
    <property type="evidence" value="ECO:0007669"/>
    <property type="project" value="TreeGrafter"/>
</dbReference>
<sequence length="218" mass="24539">MTTKLYFVRHGETFLNRFQRMQGWIDSHLTENGRKQALATGQALANIDFAVVASSDLGRALQTKKIILSQLNKKPVATMAFPEFREVNFGSFDGLPWRDAWHTVTEDTPFNGQNEIIADGGLHEARQLMAEADPMHLCESNADVIARWQRGIKKLLNQSPKINNMNILVISHGTFIRTVAEYYGEYVAGIENAPKNGSVTIFDINDGNVKLEQYNQLL</sequence>